<sequence length="488" mass="53438">MDPPESLPGAEPDSPPAPQDVDAAVLLLGAGVTAATHPLLYVKLLIQVAARAAGCSRGGGADTPQRGRLAPLVSAGPPWTLPDRPPAHPEVVTRTEEPHCGVLLLPNAADRSLIRYQYNLIRNQQSIDKHVSRSSSSHHVHRVCSEEKVSLIQQIKVWDLHGATAQRGGSISDQTSLMSWCFCLICVLQVGHEPLPPAVGTTMFGRRVLYLPGFFSYAQHIMKVDGKRGLFSGLSPRILSSAISTVVRSKVKQFLQQVELLSKKDDAQSSLRKVVKETSHEMIIQCLSRVATHPFHVISVRCMAQFVGREVKYGGMFSCIVKIFKEEGIAGFYVGLVPHMVGEVLFLWCCNLLAHFINTYAVDESFSQASAVRSYTKFVMGIAVSVLTYPFMLVADLMAVNNCGLAAGLPPHSPIFKSWLHCWTHLSEQVPASPLSPELLQSDDTRLIKPAPSLHVFPLKTSPQGHLFRGSSFFFRRVPVTSLPSIDD</sequence>
<name>A0ACB8VPW6_9TELE</name>
<evidence type="ECO:0000313" key="2">
    <source>
        <dbReference type="Proteomes" id="UP000831701"/>
    </source>
</evidence>
<proteinExistence type="predicted"/>
<dbReference type="EMBL" id="CM041549">
    <property type="protein sequence ID" value="KAI3357459.1"/>
    <property type="molecule type" value="Genomic_DNA"/>
</dbReference>
<accession>A0ACB8VPW6</accession>
<reference evidence="1" key="1">
    <citation type="submission" date="2022-04" db="EMBL/GenBank/DDBJ databases">
        <title>Jade perch genome.</title>
        <authorList>
            <person name="Chao B."/>
        </authorList>
    </citation>
    <scope>NUCLEOTIDE SEQUENCE</scope>
    <source>
        <strain evidence="1">CB-2022</strain>
    </source>
</reference>
<keyword evidence="2" id="KW-1185">Reference proteome</keyword>
<dbReference type="Proteomes" id="UP000831701">
    <property type="component" value="Chromosome 19"/>
</dbReference>
<organism evidence="1 2">
    <name type="scientific">Scortum barcoo</name>
    <name type="common">barcoo grunter</name>
    <dbReference type="NCBI Taxonomy" id="214431"/>
    <lineage>
        <taxon>Eukaryota</taxon>
        <taxon>Metazoa</taxon>
        <taxon>Chordata</taxon>
        <taxon>Craniata</taxon>
        <taxon>Vertebrata</taxon>
        <taxon>Euteleostomi</taxon>
        <taxon>Actinopterygii</taxon>
        <taxon>Neopterygii</taxon>
        <taxon>Teleostei</taxon>
        <taxon>Neoteleostei</taxon>
        <taxon>Acanthomorphata</taxon>
        <taxon>Eupercaria</taxon>
        <taxon>Centrarchiformes</taxon>
        <taxon>Terapontoidei</taxon>
        <taxon>Terapontidae</taxon>
        <taxon>Scortum</taxon>
    </lineage>
</organism>
<gene>
    <name evidence="1" type="ORF">L3Q82_015504</name>
</gene>
<protein>
    <submittedName>
        <fullName evidence="1">Uncharacterized protein</fullName>
    </submittedName>
</protein>
<evidence type="ECO:0000313" key="1">
    <source>
        <dbReference type="EMBL" id="KAI3357459.1"/>
    </source>
</evidence>
<comment type="caution">
    <text evidence="1">The sequence shown here is derived from an EMBL/GenBank/DDBJ whole genome shotgun (WGS) entry which is preliminary data.</text>
</comment>